<evidence type="ECO:0000259" key="1">
    <source>
        <dbReference type="Pfam" id="PF13417"/>
    </source>
</evidence>
<evidence type="ECO:0000313" key="3">
    <source>
        <dbReference type="Proteomes" id="UP000295554"/>
    </source>
</evidence>
<dbReference type="Gene3D" id="3.40.30.10">
    <property type="entry name" value="Glutaredoxin"/>
    <property type="match status" value="1"/>
</dbReference>
<sequence length="232" mass="26579">MSYPRLFHVAVPGVVHSRSFRCIWLLEEMDVEDFEICMLEPGKPYAAQMRQYGVTQSRKIPTLQIDNLEVRESGVISQVLAERYASSRSMFGIDSERIEVLEWIAMAETCITFRIPLIPSLMQLGKSLSEIRSHVVEPMEHVFRDNVARFESHFEERGSDYLLRSGFSVADTMCGWSLHTFHTWGLMDLDTGASPLTLAYLERLRSRNGFQRAEKYAEVSPGLYRRGCVSVS</sequence>
<dbReference type="SUPFAM" id="SSF52833">
    <property type="entry name" value="Thioredoxin-like"/>
    <property type="match status" value="1"/>
</dbReference>
<dbReference type="Proteomes" id="UP000295554">
    <property type="component" value="Unassembled WGS sequence"/>
</dbReference>
<dbReference type="AlphaFoldDB" id="A0A4R5LMP3"/>
<dbReference type="EMBL" id="SMSE01000008">
    <property type="protein sequence ID" value="TDG11259.1"/>
    <property type="molecule type" value="Genomic_DNA"/>
</dbReference>
<dbReference type="OrthoDB" id="9810080at2"/>
<reference evidence="2 3" key="1">
    <citation type="submission" date="2019-03" db="EMBL/GenBank/DDBJ databases">
        <title>Seongchinamella monodicae gen. nov., sp. nov., a novel member of the Gammaproteobacteria isolated from a tidal mudflat of beach.</title>
        <authorList>
            <person name="Yang H.G."/>
            <person name="Kang J.W."/>
            <person name="Lee S.D."/>
        </authorList>
    </citation>
    <scope>NUCLEOTIDE SEQUENCE [LARGE SCALE GENOMIC DNA]</scope>
    <source>
        <strain evidence="2 3">GH4-78</strain>
    </source>
</reference>
<protein>
    <submittedName>
        <fullName evidence="2">Glutathione S-transferase family protein</fullName>
    </submittedName>
</protein>
<keyword evidence="3" id="KW-1185">Reference proteome</keyword>
<feature type="domain" description="GST N-terminal" evidence="1">
    <location>
        <begin position="21"/>
        <end position="86"/>
    </location>
</feature>
<evidence type="ECO:0000313" key="2">
    <source>
        <dbReference type="EMBL" id="TDG11259.1"/>
    </source>
</evidence>
<dbReference type="Pfam" id="PF13417">
    <property type="entry name" value="GST_N_3"/>
    <property type="match status" value="1"/>
</dbReference>
<dbReference type="PANTHER" id="PTHR44051">
    <property type="entry name" value="GLUTATHIONE S-TRANSFERASE-RELATED"/>
    <property type="match status" value="1"/>
</dbReference>
<gene>
    <name evidence="2" type="ORF">E2F43_18870</name>
</gene>
<organism evidence="2 3">
    <name type="scientific">Seongchinamella unica</name>
    <dbReference type="NCBI Taxonomy" id="2547392"/>
    <lineage>
        <taxon>Bacteria</taxon>
        <taxon>Pseudomonadati</taxon>
        <taxon>Pseudomonadota</taxon>
        <taxon>Gammaproteobacteria</taxon>
        <taxon>Cellvibrionales</taxon>
        <taxon>Halieaceae</taxon>
        <taxon>Seongchinamella</taxon>
    </lineage>
</organism>
<dbReference type="PANTHER" id="PTHR44051:SF8">
    <property type="entry name" value="GLUTATHIONE S-TRANSFERASE GSTA"/>
    <property type="match status" value="1"/>
</dbReference>
<dbReference type="GO" id="GO:0016740">
    <property type="term" value="F:transferase activity"/>
    <property type="evidence" value="ECO:0007669"/>
    <property type="project" value="UniProtKB-KW"/>
</dbReference>
<dbReference type="InterPro" id="IPR004045">
    <property type="entry name" value="Glutathione_S-Trfase_N"/>
</dbReference>
<keyword evidence="2" id="KW-0808">Transferase</keyword>
<dbReference type="SUPFAM" id="SSF47616">
    <property type="entry name" value="GST C-terminal domain-like"/>
    <property type="match status" value="1"/>
</dbReference>
<dbReference type="Gene3D" id="1.20.1050.10">
    <property type="match status" value="1"/>
</dbReference>
<dbReference type="InterPro" id="IPR036249">
    <property type="entry name" value="Thioredoxin-like_sf"/>
</dbReference>
<dbReference type="RefSeq" id="WP_133215672.1">
    <property type="nucleotide sequence ID" value="NZ_SMSE01000008.1"/>
</dbReference>
<comment type="caution">
    <text evidence="2">The sequence shown here is derived from an EMBL/GenBank/DDBJ whole genome shotgun (WGS) entry which is preliminary data.</text>
</comment>
<proteinExistence type="predicted"/>
<dbReference type="InterPro" id="IPR036282">
    <property type="entry name" value="Glutathione-S-Trfase_C_sf"/>
</dbReference>
<name>A0A4R5LMP3_9GAMM</name>
<accession>A0A4R5LMP3</accession>